<dbReference type="SUPFAM" id="SSF117281">
    <property type="entry name" value="Kelch motif"/>
    <property type="match status" value="1"/>
</dbReference>
<dbReference type="Gene3D" id="2.120.10.80">
    <property type="entry name" value="Kelch-type beta propeller"/>
    <property type="match status" value="1"/>
</dbReference>
<gene>
    <name evidence="3" type="ORF">HPB48_021162</name>
</gene>
<dbReference type="Pfam" id="PF24681">
    <property type="entry name" value="Kelch_KLHDC2_KLHL20_DRC7"/>
    <property type="match status" value="1"/>
</dbReference>
<dbReference type="AlphaFoldDB" id="A0A9J6FUU9"/>
<accession>A0A9J6FUU9</accession>
<comment type="caution">
    <text evidence="3">The sequence shown here is derived from an EMBL/GenBank/DDBJ whole genome shotgun (WGS) entry which is preliminary data.</text>
</comment>
<reference evidence="3 4" key="1">
    <citation type="journal article" date="2020" name="Cell">
        <title>Large-Scale Comparative Analyses of Tick Genomes Elucidate Their Genetic Diversity and Vector Capacities.</title>
        <authorList>
            <consortium name="Tick Genome and Microbiome Consortium (TIGMIC)"/>
            <person name="Jia N."/>
            <person name="Wang J."/>
            <person name="Shi W."/>
            <person name="Du L."/>
            <person name="Sun Y."/>
            <person name="Zhan W."/>
            <person name="Jiang J.F."/>
            <person name="Wang Q."/>
            <person name="Zhang B."/>
            <person name="Ji P."/>
            <person name="Bell-Sakyi L."/>
            <person name="Cui X.M."/>
            <person name="Yuan T.T."/>
            <person name="Jiang B.G."/>
            <person name="Yang W.F."/>
            <person name="Lam T.T."/>
            <person name="Chang Q.C."/>
            <person name="Ding S.J."/>
            <person name="Wang X.J."/>
            <person name="Zhu J.G."/>
            <person name="Ruan X.D."/>
            <person name="Zhao L."/>
            <person name="Wei J.T."/>
            <person name="Ye R.Z."/>
            <person name="Que T.C."/>
            <person name="Du C.H."/>
            <person name="Zhou Y.H."/>
            <person name="Cheng J.X."/>
            <person name="Dai P.F."/>
            <person name="Guo W.B."/>
            <person name="Han X.H."/>
            <person name="Huang E.J."/>
            <person name="Li L.F."/>
            <person name="Wei W."/>
            <person name="Gao Y.C."/>
            <person name="Liu J.Z."/>
            <person name="Shao H.Z."/>
            <person name="Wang X."/>
            <person name="Wang C.C."/>
            <person name="Yang T.C."/>
            <person name="Huo Q.B."/>
            <person name="Li W."/>
            <person name="Chen H.Y."/>
            <person name="Chen S.E."/>
            <person name="Zhou L.G."/>
            <person name="Ni X.B."/>
            <person name="Tian J.H."/>
            <person name="Sheng Y."/>
            <person name="Liu T."/>
            <person name="Pan Y.S."/>
            <person name="Xia L.Y."/>
            <person name="Li J."/>
            <person name="Zhao F."/>
            <person name="Cao W.C."/>
        </authorList>
    </citation>
    <scope>NUCLEOTIDE SEQUENCE [LARGE SCALE GENOMIC DNA]</scope>
    <source>
        <strain evidence="3">HaeL-2018</strain>
    </source>
</reference>
<evidence type="ECO:0000313" key="4">
    <source>
        <dbReference type="Proteomes" id="UP000821853"/>
    </source>
</evidence>
<dbReference type="InterPro" id="IPR015915">
    <property type="entry name" value="Kelch-typ_b-propeller"/>
</dbReference>
<dbReference type="OrthoDB" id="45365at2759"/>
<sequence length="241" mass="26337">MEINTAAWTFNPALNSYCKAAPMICRRRHVSLAALNGFVYAVGGTDSEPSIPSVERYNTVSNQWVLVKAIETELTTPAVAASLQGKLFVAGVTDLGDNETVGCIQCFDPDSDSWKTLSSSLPPLPYSSPCVFDGKLYLVGGWDLVKQESSPSVVCFDPKTSTWNICRPMEEGRVSPGVTVMANKMFVFGGSQNADDKTQAVDTMEVYDPGTDQWLGKTTMEVKRSWFGCTTLNIPLCMVFR</sequence>
<dbReference type="Proteomes" id="UP000821853">
    <property type="component" value="Chromosome 2"/>
</dbReference>
<dbReference type="EMBL" id="JABSTR010000004">
    <property type="protein sequence ID" value="KAH9367018.1"/>
    <property type="molecule type" value="Genomic_DNA"/>
</dbReference>
<dbReference type="InterPro" id="IPR006652">
    <property type="entry name" value="Kelch_1"/>
</dbReference>
<name>A0A9J6FUU9_HAELO</name>
<keyword evidence="2" id="KW-0677">Repeat</keyword>
<evidence type="ECO:0000256" key="1">
    <source>
        <dbReference type="ARBA" id="ARBA00022441"/>
    </source>
</evidence>
<dbReference type="PANTHER" id="PTHR45632">
    <property type="entry name" value="LD33804P"/>
    <property type="match status" value="1"/>
</dbReference>
<dbReference type="VEuPathDB" id="VectorBase:HLOH_052306"/>
<proteinExistence type="predicted"/>
<evidence type="ECO:0000256" key="2">
    <source>
        <dbReference type="ARBA" id="ARBA00022737"/>
    </source>
</evidence>
<dbReference type="SMART" id="SM00612">
    <property type="entry name" value="Kelch"/>
    <property type="match status" value="4"/>
</dbReference>
<protein>
    <submittedName>
        <fullName evidence="3">Uncharacterized protein</fullName>
    </submittedName>
</protein>
<dbReference type="OMA" id="PMNDART"/>
<organism evidence="3 4">
    <name type="scientific">Haemaphysalis longicornis</name>
    <name type="common">Bush tick</name>
    <dbReference type="NCBI Taxonomy" id="44386"/>
    <lineage>
        <taxon>Eukaryota</taxon>
        <taxon>Metazoa</taxon>
        <taxon>Ecdysozoa</taxon>
        <taxon>Arthropoda</taxon>
        <taxon>Chelicerata</taxon>
        <taxon>Arachnida</taxon>
        <taxon>Acari</taxon>
        <taxon>Parasitiformes</taxon>
        <taxon>Ixodida</taxon>
        <taxon>Ixodoidea</taxon>
        <taxon>Ixodidae</taxon>
        <taxon>Haemaphysalinae</taxon>
        <taxon>Haemaphysalis</taxon>
    </lineage>
</organism>
<evidence type="ECO:0000313" key="3">
    <source>
        <dbReference type="EMBL" id="KAH9367018.1"/>
    </source>
</evidence>
<keyword evidence="4" id="KW-1185">Reference proteome</keyword>
<dbReference type="PANTHER" id="PTHR45632:SF3">
    <property type="entry name" value="KELCH-LIKE PROTEIN 32"/>
    <property type="match status" value="1"/>
</dbReference>
<keyword evidence="1" id="KW-0880">Kelch repeat</keyword>